<evidence type="ECO:0000313" key="13">
    <source>
        <dbReference type="Proteomes" id="UP000243081"/>
    </source>
</evidence>
<evidence type="ECO:0000256" key="9">
    <source>
        <dbReference type="ARBA" id="ARBA00025798"/>
    </source>
</evidence>
<dbReference type="FunFam" id="3.30.70.100:FF:000038">
    <property type="entry name" value="Superoxide dismutase 1 copper chaperone"/>
    <property type="match status" value="1"/>
</dbReference>
<evidence type="ECO:0000256" key="8">
    <source>
        <dbReference type="ARBA" id="ARBA00023157"/>
    </source>
</evidence>
<evidence type="ECO:0000313" key="12">
    <source>
        <dbReference type="EMBL" id="OAQ96572.1"/>
    </source>
</evidence>
<keyword evidence="13" id="KW-1185">Reference proteome</keyword>
<keyword evidence="7" id="KW-0479">Metal-binding</keyword>
<dbReference type="InterPro" id="IPR001424">
    <property type="entry name" value="SOD_Cu_Zn_dom"/>
</dbReference>
<evidence type="ECO:0000259" key="11">
    <source>
        <dbReference type="PROSITE" id="PS50846"/>
    </source>
</evidence>
<comment type="caution">
    <text evidence="12">The sequence shown here is derived from an EMBL/GenBank/DDBJ whole genome shotgun (WGS) entry which is preliminary data.</text>
</comment>
<protein>
    <recommendedName>
        <fullName evidence="5">Superoxide dismutase 1 copper chaperone</fullName>
    </recommendedName>
    <alternativeName>
        <fullName evidence="10">Superoxide dismutase copper chaperone</fullName>
    </alternativeName>
</protein>
<accession>A0A179I324</accession>
<dbReference type="OrthoDB" id="666972at2759"/>
<evidence type="ECO:0000256" key="3">
    <source>
        <dbReference type="ARBA" id="ARBA00004496"/>
    </source>
</evidence>
<dbReference type="PANTHER" id="PTHR10003">
    <property type="entry name" value="SUPEROXIDE DISMUTASE CU-ZN -RELATED"/>
    <property type="match status" value="1"/>
</dbReference>
<dbReference type="Proteomes" id="UP000243081">
    <property type="component" value="Unassembled WGS sequence"/>
</dbReference>
<evidence type="ECO:0000256" key="7">
    <source>
        <dbReference type="ARBA" id="ARBA00022723"/>
    </source>
</evidence>
<dbReference type="PROSITE" id="PS50846">
    <property type="entry name" value="HMA_2"/>
    <property type="match status" value="1"/>
</dbReference>
<dbReference type="InterPro" id="IPR006121">
    <property type="entry name" value="HMA_dom"/>
</dbReference>
<keyword evidence="6" id="KW-0963">Cytoplasm</keyword>
<dbReference type="GO" id="GO:0005507">
    <property type="term" value="F:copper ion binding"/>
    <property type="evidence" value="ECO:0007669"/>
    <property type="project" value="InterPro"/>
</dbReference>
<evidence type="ECO:0000256" key="10">
    <source>
        <dbReference type="ARBA" id="ARBA00032899"/>
    </source>
</evidence>
<evidence type="ECO:0000256" key="5">
    <source>
        <dbReference type="ARBA" id="ARBA00016103"/>
    </source>
</evidence>
<dbReference type="GO" id="GO:0006801">
    <property type="term" value="P:superoxide metabolic process"/>
    <property type="evidence" value="ECO:0007669"/>
    <property type="project" value="InterPro"/>
</dbReference>
<evidence type="ECO:0000256" key="1">
    <source>
        <dbReference type="ARBA" id="ARBA00001973"/>
    </source>
</evidence>
<proteinExistence type="inferred from homology"/>
<reference evidence="12 13" key="1">
    <citation type="submission" date="2016-03" db="EMBL/GenBank/DDBJ databases">
        <title>Fine-scale spatial genetic structure of a fungal parasite of coffee scale insects.</title>
        <authorList>
            <person name="Jackson D."/>
            <person name="Zemenick K.A."/>
            <person name="Malloure B."/>
            <person name="Quandt C.A."/>
            <person name="James T.Y."/>
        </authorList>
    </citation>
    <scope>NUCLEOTIDE SEQUENCE [LARGE SCALE GENOMIC DNA]</scope>
    <source>
        <strain evidence="12 13">UM487</strain>
    </source>
</reference>
<dbReference type="Gene3D" id="2.60.40.200">
    <property type="entry name" value="Superoxide dismutase, copper/zinc binding domain"/>
    <property type="match status" value="1"/>
</dbReference>
<sequence length="331" mass="36091">MLRSATSKTLAASTTCFLAGYSIHRYKRHQTAHSPTIGETPVSEHLSQIPFHLLFPLKRLRDCIFCFSSCTASIRTRWTDETFRQLKTLFAVPLSCDGCVKSVSDALYSLGGITKVEGNLKEQLIAVEGSAAPSKIVEAIQETGRDAILRGSGSSNSAAVSILESFVESVQQESDEDPSREVRGLARMVEVGSGRTLVDLTVRGVSQGTYRATIRQYGDLKHGAASTGSVWKQQQQQTGQPKGLLGIVEVGKDGRGSVFVDHDFYIWEVIGHAMVLTKQQDDGLQLKNDADTVVGVIARSSGMWDNDKTVCSCTGKTLWEERKDEVAKGML</sequence>
<dbReference type="Pfam" id="PF00080">
    <property type="entry name" value="Sod_Cu"/>
    <property type="match status" value="1"/>
</dbReference>
<dbReference type="Gene3D" id="3.30.70.100">
    <property type="match status" value="1"/>
</dbReference>
<dbReference type="OMA" id="KNVWEER"/>
<dbReference type="InterPro" id="IPR024134">
    <property type="entry name" value="SOD_Cu/Zn_/chaperone"/>
</dbReference>
<comment type="cofactor">
    <cofactor evidence="1">
        <name>Cu(2+)</name>
        <dbReference type="ChEBI" id="CHEBI:29036"/>
    </cofactor>
</comment>
<dbReference type="InterPro" id="IPR036163">
    <property type="entry name" value="HMA_dom_sf"/>
</dbReference>
<dbReference type="Pfam" id="PF00403">
    <property type="entry name" value="HMA"/>
    <property type="match status" value="1"/>
</dbReference>
<evidence type="ECO:0000256" key="6">
    <source>
        <dbReference type="ARBA" id="ARBA00022490"/>
    </source>
</evidence>
<comment type="similarity">
    <text evidence="4">Belongs to the CCS1 family.</text>
</comment>
<gene>
    <name evidence="12" type="ORF">LLEC1_01272</name>
</gene>
<comment type="similarity">
    <text evidence="9">In the C-terminal section; belongs to the Cu-Zn superoxide dismutase family.</text>
</comment>
<evidence type="ECO:0000256" key="2">
    <source>
        <dbReference type="ARBA" id="ARBA00003917"/>
    </source>
</evidence>
<name>A0A179I324_CORDF</name>
<organism evidence="12 13">
    <name type="scientific">Cordyceps confragosa</name>
    <name type="common">Lecanicillium lecanii</name>
    <dbReference type="NCBI Taxonomy" id="2714763"/>
    <lineage>
        <taxon>Eukaryota</taxon>
        <taxon>Fungi</taxon>
        <taxon>Dikarya</taxon>
        <taxon>Ascomycota</taxon>
        <taxon>Pezizomycotina</taxon>
        <taxon>Sordariomycetes</taxon>
        <taxon>Hypocreomycetidae</taxon>
        <taxon>Hypocreales</taxon>
        <taxon>Cordycipitaceae</taxon>
        <taxon>Akanthomyces</taxon>
    </lineage>
</organism>
<dbReference type="EMBL" id="LUKN01004100">
    <property type="protein sequence ID" value="OAQ96572.1"/>
    <property type="molecule type" value="Genomic_DNA"/>
</dbReference>
<dbReference type="InterPro" id="IPR036423">
    <property type="entry name" value="SOD-like_Cu/Zn_dom_sf"/>
</dbReference>
<evidence type="ECO:0000256" key="4">
    <source>
        <dbReference type="ARBA" id="ARBA00010636"/>
    </source>
</evidence>
<dbReference type="CDD" id="cd00371">
    <property type="entry name" value="HMA"/>
    <property type="match status" value="1"/>
</dbReference>
<feature type="domain" description="HMA" evidence="11">
    <location>
        <begin position="85"/>
        <end position="148"/>
    </location>
</feature>
<dbReference type="SUPFAM" id="SSF55008">
    <property type="entry name" value="HMA, heavy metal-associated domain"/>
    <property type="match status" value="1"/>
</dbReference>
<dbReference type="GO" id="GO:0005737">
    <property type="term" value="C:cytoplasm"/>
    <property type="evidence" value="ECO:0007669"/>
    <property type="project" value="UniProtKB-SubCell"/>
</dbReference>
<comment type="subcellular location">
    <subcellularLocation>
        <location evidence="3">Cytoplasm</location>
    </subcellularLocation>
</comment>
<dbReference type="AlphaFoldDB" id="A0A179I324"/>
<comment type="function">
    <text evidence="2">Destroys radicals which are normally produced within the cells and which are toxic to biological systems.</text>
</comment>
<keyword evidence="8" id="KW-1015">Disulfide bond</keyword>
<dbReference type="SUPFAM" id="SSF49329">
    <property type="entry name" value="Cu,Zn superoxide dismutase-like"/>
    <property type="match status" value="1"/>
</dbReference>